<dbReference type="Pfam" id="PF10288">
    <property type="entry name" value="CTU2"/>
    <property type="match status" value="1"/>
</dbReference>
<dbReference type="OrthoDB" id="25129at2759"/>
<comment type="function">
    <text evidence="3">Plays a central role in 2-thiolation of mcm(5)S(2)U at tRNA wobble positions of tRNA(Lys), tRNA(Glu) and tRNA(Gln). May act by forming a heterodimer with NCS6/CTU1 that ligates sulfur from thiocarboxylated URM1 onto the uridine of tRNAs at wobble position.</text>
</comment>
<dbReference type="InterPro" id="IPR019407">
    <property type="entry name" value="CTU2"/>
</dbReference>
<comment type="caution">
    <text evidence="4">The sequence shown here is derived from an EMBL/GenBank/DDBJ whole genome shotgun (WGS) entry which is preliminary data.</text>
</comment>
<dbReference type="HAMAP" id="MF_03054">
    <property type="entry name" value="CTU2"/>
    <property type="match status" value="1"/>
</dbReference>
<sequence>MMCSINEENLAAETMATTPKLSFKDAECRRCQVLKAQVLLRKTDPYCRDCFMKYAVHKFRSTIGKAHALKHNEHVLLAYSGGLSSGSMVQLVKQGLDSSDTNKMKMVFKPTLLHIDEGLILNLSKDERKATTDFVLEHAKKNGFNIYICSLEYSLALSLNDVKLEMNSYQVEPSVYESQLERLFASVKSLTAKEDLLIRLKQRLIALLATRLNHAKVFLGPNATRLAGQLLSAFGQGRGAHIAQEIGFTDSRTGTVFLRPMREFVDKEVAYLAHFLYVDSVCLPTLSSKLSSTASIGRLTEDFVVTLQSNFPATISTLFRISDKLKSNTVDRNLSDYERDSLCLLCLSAIEESSVCSASTARHISQTISRSGPDGLRNHTSQTIHTTQHKNSASCNSNCISQGKECCKTIDYQIKNDWSTVLCYGCRNTMDDVKEPELMPINYLEEIGLRSRRQLMRQSVEQFLL</sequence>
<dbReference type="SUPFAM" id="SSF52402">
    <property type="entry name" value="Adenine nucleotide alpha hydrolases-like"/>
    <property type="match status" value="1"/>
</dbReference>
<dbReference type="GO" id="GO:0016779">
    <property type="term" value="F:nucleotidyltransferase activity"/>
    <property type="evidence" value="ECO:0007669"/>
    <property type="project" value="UniProtKB-UniRule"/>
</dbReference>
<keyword evidence="1 3" id="KW-0963">Cytoplasm</keyword>
<dbReference type="AlphaFoldDB" id="A0A8J2W8E8"/>
<comment type="subcellular location">
    <subcellularLocation>
        <location evidence="3">Cytoplasm</location>
    </subcellularLocation>
</comment>
<dbReference type="PANTHER" id="PTHR20882:SF14">
    <property type="entry name" value="CYTOPLASMIC TRNA 2-THIOLATION PROTEIN 2"/>
    <property type="match status" value="1"/>
</dbReference>
<protein>
    <recommendedName>
        <fullName evidence="3">Cytoplasmic tRNA 2-thiolation protein 2</fullName>
    </recommendedName>
</protein>
<dbReference type="UniPathway" id="UPA00988"/>
<dbReference type="Proteomes" id="UP000789390">
    <property type="component" value="Unassembled WGS sequence"/>
</dbReference>
<evidence type="ECO:0000256" key="1">
    <source>
        <dbReference type="ARBA" id="ARBA00022490"/>
    </source>
</evidence>
<gene>
    <name evidence="4" type="ORF">DGAL_LOCUS22</name>
</gene>
<evidence type="ECO:0000256" key="3">
    <source>
        <dbReference type="HAMAP-Rule" id="MF_03054"/>
    </source>
</evidence>
<evidence type="ECO:0000313" key="5">
    <source>
        <dbReference type="Proteomes" id="UP000789390"/>
    </source>
</evidence>
<dbReference type="GO" id="GO:0032447">
    <property type="term" value="P:protein urmylation"/>
    <property type="evidence" value="ECO:0007669"/>
    <property type="project" value="UniProtKB-UniRule"/>
</dbReference>
<keyword evidence="5" id="KW-1185">Reference proteome</keyword>
<dbReference type="GO" id="GO:0002143">
    <property type="term" value="P:tRNA wobble position uridine thiolation"/>
    <property type="evidence" value="ECO:0007669"/>
    <property type="project" value="TreeGrafter"/>
</dbReference>
<dbReference type="PANTHER" id="PTHR20882">
    <property type="entry name" value="CYTOPLASMIC TRNA 2-THIOLATION PROTEIN 2"/>
    <property type="match status" value="1"/>
</dbReference>
<reference evidence="4" key="1">
    <citation type="submission" date="2021-11" db="EMBL/GenBank/DDBJ databases">
        <authorList>
            <person name="Schell T."/>
        </authorList>
    </citation>
    <scope>NUCLEOTIDE SEQUENCE</scope>
    <source>
        <strain evidence="4">M5</strain>
    </source>
</reference>
<comment type="similarity">
    <text evidence="3">Belongs to the CTU2/NCS2 family.</text>
</comment>
<evidence type="ECO:0000313" key="4">
    <source>
        <dbReference type="EMBL" id="CAH0097975.1"/>
    </source>
</evidence>
<proteinExistence type="inferred from homology"/>
<dbReference type="GO" id="GO:0016783">
    <property type="term" value="F:sulfurtransferase activity"/>
    <property type="evidence" value="ECO:0007669"/>
    <property type="project" value="TreeGrafter"/>
</dbReference>
<dbReference type="Gene3D" id="3.40.50.620">
    <property type="entry name" value="HUPs"/>
    <property type="match status" value="1"/>
</dbReference>
<dbReference type="GO" id="GO:0005829">
    <property type="term" value="C:cytosol"/>
    <property type="evidence" value="ECO:0007669"/>
    <property type="project" value="TreeGrafter"/>
</dbReference>
<accession>A0A8J2W8E8</accession>
<name>A0A8J2W8E8_9CRUS</name>
<organism evidence="4 5">
    <name type="scientific">Daphnia galeata</name>
    <dbReference type="NCBI Taxonomy" id="27404"/>
    <lineage>
        <taxon>Eukaryota</taxon>
        <taxon>Metazoa</taxon>
        <taxon>Ecdysozoa</taxon>
        <taxon>Arthropoda</taxon>
        <taxon>Crustacea</taxon>
        <taxon>Branchiopoda</taxon>
        <taxon>Diplostraca</taxon>
        <taxon>Cladocera</taxon>
        <taxon>Anomopoda</taxon>
        <taxon>Daphniidae</taxon>
        <taxon>Daphnia</taxon>
    </lineage>
</organism>
<comment type="pathway">
    <text evidence="3">tRNA modification; 5-methoxycarbonylmethyl-2-thiouridine-tRNA biosynthesis.</text>
</comment>
<evidence type="ECO:0000256" key="2">
    <source>
        <dbReference type="ARBA" id="ARBA00022694"/>
    </source>
</evidence>
<dbReference type="EMBL" id="CAKKLH010000001">
    <property type="protein sequence ID" value="CAH0097975.1"/>
    <property type="molecule type" value="Genomic_DNA"/>
</dbReference>
<keyword evidence="2 3" id="KW-0819">tRNA processing</keyword>
<dbReference type="GO" id="GO:0000049">
    <property type="term" value="F:tRNA binding"/>
    <property type="evidence" value="ECO:0007669"/>
    <property type="project" value="InterPro"/>
</dbReference>
<dbReference type="InterPro" id="IPR014729">
    <property type="entry name" value="Rossmann-like_a/b/a_fold"/>
</dbReference>